<dbReference type="NCBIfam" id="TIGR00916">
    <property type="entry name" value="2A0604s01"/>
    <property type="match status" value="1"/>
</dbReference>
<dbReference type="SUPFAM" id="SSF82866">
    <property type="entry name" value="Multidrug efflux transporter AcrB transmembrane domain"/>
    <property type="match status" value="1"/>
</dbReference>
<dbReference type="PRINTS" id="PR01755">
    <property type="entry name" value="SECFTRNLCASE"/>
</dbReference>
<dbReference type="GO" id="GO:0015450">
    <property type="term" value="F:protein-transporting ATPase activity"/>
    <property type="evidence" value="ECO:0007669"/>
    <property type="project" value="InterPro"/>
</dbReference>
<dbReference type="GO" id="GO:0065002">
    <property type="term" value="P:intracellular protein transmembrane transport"/>
    <property type="evidence" value="ECO:0007669"/>
    <property type="project" value="UniProtKB-UniRule"/>
</dbReference>
<evidence type="ECO:0000256" key="6">
    <source>
        <dbReference type="ARBA" id="ARBA00022989"/>
    </source>
</evidence>
<name>A0A388TFW7_9BACT</name>
<evidence type="ECO:0000256" key="1">
    <source>
        <dbReference type="ARBA" id="ARBA00004651"/>
    </source>
</evidence>
<evidence type="ECO:0000313" key="12">
    <source>
        <dbReference type="Proteomes" id="UP000275925"/>
    </source>
</evidence>
<comment type="caution">
    <text evidence="9">Lacks conserved residue(s) required for the propagation of feature annotation.</text>
</comment>
<evidence type="ECO:0000256" key="3">
    <source>
        <dbReference type="ARBA" id="ARBA00022475"/>
    </source>
</evidence>
<feature type="transmembrane region" description="Helical" evidence="9">
    <location>
        <begin position="247"/>
        <end position="274"/>
    </location>
</feature>
<comment type="caution">
    <text evidence="11">The sequence shown here is derived from an EMBL/GenBank/DDBJ whole genome shotgun (WGS) entry which is preliminary data.</text>
</comment>
<feature type="transmembrane region" description="Helical" evidence="9">
    <location>
        <begin position="219"/>
        <end position="241"/>
    </location>
</feature>
<organism evidence="11 12">
    <name type="scientific">Candidatus Termititenax persephonae</name>
    <dbReference type="NCBI Taxonomy" id="2218525"/>
    <lineage>
        <taxon>Bacteria</taxon>
        <taxon>Bacillati</taxon>
        <taxon>Candidatus Margulisiibacteriota</taxon>
        <taxon>Candidatus Termititenacia</taxon>
        <taxon>Candidatus Termititenacales</taxon>
        <taxon>Candidatus Termititenacaceae</taxon>
        <taxon>Candidatus Termititenax</taxon>
    </lineage>
</organism>
<dbReference type="InterPro" id="IPR022813">
    <property type="entry name" value="SecD/SecF_arch_bac"/>
</dbReference>
<keyword evidence="8 9" id="KW-0472">Membrane</keyword>
<accession>A0A388TFW7</accession>
<dbReference type="Pfam" id="PF02355">
    <property type="entry name" value="SecD_SecF_C"/>
    <property type="match status" value="1"/>
</dbReference>
<dbReference type="PANTHER" id="PTHR30081">
    <property type="entry name" value="PROTEIN-EXPORT MEMBRANE PROTEIN SEC"/>
    <property type="match status" value="1"/>
</dbReference>
<comment type="subunit">
    <text evidence="9">Forms a complex with SecD. Part of the essential Sec protein translocation apparatus which comprises SecA, SecYEG and auxiliary proteins SecDF. Other proteins may also be involved.</text>
</comment>
<dbReference type="InterPro" id="IPR048634">
    <property type="entry name" value="SecD_SecF_C"/>
</dbReference>
<feature type="transmembrane region" description="Helical" evidence="9">
    <location>
        <begin position="143"/>
        <end position="164"/>
    </location>
</feature>
<keyword evidence="7 9" id="KW-0811">Translocation</keyword>
<dbReference type="InterPro" id="IPR055344">
    <property type="entry name" value="SecD_SecF_C_bact"/>
</dbReference>
<dbReference type="PANTHER" id="PTHR30081:SF8">
    <property type="entry name" value="PROTEIN TRANSLOCASE SUBUNIT SECF"/>
    <property type="match status" value="1"/>
</dbReference>
<evidence type="ECO:0000256" key="8">
    <source>
        <dbReference type="ARBA" id="ARBA00023136"/>
    </source>
</evidence>
<evidence type="ECO:0000256" key="5">
    <source>
        <dbReference type="ARBA" id="ARBA00022927"/>
    </source>
</evidence>
<comment type="subcellular location">
    <subcellularLocation>
        <location evidence="1 9">Cell membrane</location>
        <topology evidence="1 9">Multi-pass membrane protein</topology>
    </subcellularLocation>
</comment>
<feature type="transmembrane region" description="Helical" evidence="9">
    <location>
        <begin position="170"/>
        <end position="191"/>
    </location>
</feature>
<dbReference type="EMBL" id="BGZO01000003">
    <property type="protein sequence ID" value="GBR75539.1"/>
    <property type="molecule type" value="Genomic_DNA"/>
</dbReference>
<dbReference type="HAMAP" id="MF_01464_B">
    <property type="entry name" value="SecF_B"/>
    <property type="match status" value="1"/>
</dbReference>
<proteinExistence type="inferred from homology"/>
<gene>
    <name evidence="9 11" type="primary">secF</name>
    <name evidence="11" type="ORF">NO2_0202</name>
</gene>
<dbReference type="GO" id="GO:0006605">
    <property type="term" value="P:protein targeting"/>
    <property type="evidence" value="ECO:0007669"/>
    <property type="project" value="UniProtKB-UniRule"/>
</dbReference>
<evidence type="ECO:0000256" key="9">
    <source>
        <dbReference type="HAMAP-Rule" id="MF_01464"/>
    </source>
</evidence>
<dbReference type="Pfam" id="PF07549">
    <property type="entry name" value="Sec_GG"/>
    <property type="match status" value="1"/>
</dbReference>
<dbReference type="AlphaFoldDB" id="A0A388TFW7"/>
<dbReference type="Gene3D" id="1.20.1640.10">
    <property type="entry name" value="Multidrug efflux transporter AcrB transmembrane domain"/>
    <property type="match status" value="1"/>
</dbReference>
<dbReference type="GO" id="GO:0005886">
    <property type="term" value="C:plasma membrane"/>
    <property type="evidence" value="ECO:0007669"/>
    <property type="project" value="UniProtKB-SubCell"/>
</dbReference>
<evidence type="ECO:0000256" key="4">
    <source>
        <dbReference type="ARBA" id="ARBA00022692"/>
    </source>
</evidence>
<protein>
    <recommendedName>
        <fullName evidence="9">Protein-export membrane protein SecF</fullName>
    </recommendedName>
</protein>
<reference evidence="11 12" key="1">
    <citation type="journal article" date="2019" name="ISME J.">
        <title>Genome analyses of uncultured TG2/ZB3 bacteria in 'Margulisbacteria' specifically attached to ectosymbiotic spirochetes of protists in the termite gut.</title>
        <authorList>
            <person name="Utami Y.D."/>
            <person name="Kuwahara H."/>
            <person name="Igai K."/>
            <person name="Murakami T."/>
            <person name="Sugaya K."/>
            <person name="Morikawa T."/>
            <person name="Nagura Y."/>
            <person name="Yuki M."/>
            <person name="Deevong P."/>
            <person name="Inoue T."/>
            <person name="Kihara K."/>
            <person name="Lo N."/>
            <person name="Yamada A."/>
            <person name="Ohkuma M."/>
            <person name="Hongoh Y."/>
        </authorList>
    </citation>
    <scope>NUCLEOTIDE SEQUENCE [LARGE SCALE GENOMIC DNA]</scope>
    <source>
        <strain evidence="11">NkOx7-02</strain>
    </source>
</reference>
<dbReference type="InterPro" id="IPR022646">
    <property type="entry name" value="SecD/SecF_CS"/>
</dbReference>
<evidence type="ECO:0000256" key="7">
    <source>
        <dbReference type="ARBA" id="ARBA00023010"/>
    </source>
</evidence>
<feature type="transmembrane region" description="Helical" evidence="9">
    <location>
        <begin position="119"/>
        <end position="136"/>
    </location>
</feature>
<evidence type="ECO:0000259" key="10">
    <source>
        <dbReference type="Pfam" id="PF02355"/>
    </source>
</evidence>
<feature type="domain" description="Protein export membrane protein SecD/SecF C-terminal" evidence="10">
    <location>
        <begin position="94"/>
        <end position="276"/>
    </location>
</feature>
<dbReference type="Proteomes" id="UP000275925">
    <property type="component" value="Unassembled WGS sequence"/>
</dbReference>
<keyword evidence="12" id="KW-1185">Reference proteome</keyword>
<dbReference type="InterPro" id="IPR022645">
    <property type="entry name" value="SecD/SecF_bac"/>
</dbReference>
<dbReference type="NCBIfam" id="TIGR00966">
    <property type="entry name" value="transloc_SecF"/>
    <property type="match status" value="1"/>
</dbReference>
<keyword evidence="2 9" id="KW-0813">Transport</keyword>
<keyword evidence="5 9" id="KW-0653">Protein transport</keyword>
<keyword evidence="3 9" id="KW-1003">Cell membrane</keyword>
<keyword evidence="4 9" id="KW-0812">Transmembrane</keyword>
<evidence type="ECO:0000313" key="11">
    <source>
        <dbReference type="EMBL" id="GBR75539.1"/>
    </source>
</evidence>
<sequence length="279" mass="30532">MDFIKLSKFSFALSFLFIAASLVAIGFQGFNLGIDFTGGTSLIVNFAERPNLDQLRTVLSAERVQITTLENDFVIKTAAFSEQHKDELLQILDDNFGETRLLDYEAIGPSAGSELQNQAYLLTVLVLAGILIYITFRFELWTGLAAVAGLLHDVIITLGFVSWLGLDFNISMIAAILTIIGYSINATIIIFDRVRENLGSKEYAGADLALIANQALLSVLGRCINTSVTTILAVLAVYLFGGLSIKAFALTMLIGFTVGAYSSIFIAAPLYVFLRRRRF</sequence>
<dbReference type="GO" id="GO:0043952">
    <property type="term" value="P:protein transport by the Sec complex"/>
    <property type="evidence" value="ECO:0007669"/>
    <property type="project" value="UniProtKB-UniRule"/>
</dbReference>
<comment type="similarity">
    <text evidence="9">Belongs to the SecD/SecF family. SecF subfamily.</text>
</comment>
<dbReference type="InterPro" id="IPR005665">
    <property type="entry name" value="SecF_bac"/>
</dbReference>
<evidence type="ECO:0000256" key="2">
    <source>
        <dbReference type="ARBA" id="ARBA00022448"/>
    </source>
</evidence>
<keyword evidence="6 9" id="KW-1133">Transmembrane helix</keyword>
<comment type="function">
    <text evidence="9">Part of the Sec protein translocase complex. Interacts with the SecYEG preprotein conducting channel. SecDF uses the proton motive force (PMF) to complete protein translocation after the ATP-dependent function of SecA.</text>
</comment>